<dbReference type="Proteomes" id="UP000247536">
    <property type="component" value="Unassembled WGS sequence"/>
</dbReference>
<dbReference type="SMART" id="SM00671">
    <property type="entry name" value="SEL1"/>
    <property type="match status" value="8"/>
</dbReference>
<dbReference type="SUPFAM" id="SSF81901">
    <property type="entry name" value="HCP-like"/>
    <property type="match status" value="4"/>
</dbReference>
<dbReference type="RefSeq" id="WP_110791072.1">
    <property type="nucleotide sequence ID" value="NZ_QJRY01000003.1"/>
</dbReference>
<gene>
    <name evidence="2" type="ORF">DMY87_09410</name>
</gene>
<feature type="signal peptide" evidence="1">
    <location>
        <begin position="1"/>
        <end position="29"/>
    </location>
</feature>
<sequence length="925" mass="96498">MQGFRIRRFGLMLATVVLATAGLGDRSHAATAALEALPYPVSPPALDYGRICRKPETPAPLSFEWYGWTGGPVPVSQQQVFADAIRFIDGGSEVARDMPLARRMLEMLVSQGTGGTLEARRRLALLLLDDRAGPEDPKRAASLLVEATASQETDAALSLGRLIARGELPDLTLSDAPRYLGIAAGFGEPMAALELSTLYASGALPAPFEGAAAHFANLATINLQTALASGNCAVAAEVGQFLLDKNLPDGPARAIAWFEVAAKAGHRNALEKLARAYSAGRGVEADPAAARRYWAQAVDAGSVTGLAALAEQDLTSGLDTDDVRRRLQLGMANGEPNAFLIAARLHRGDFNATADFTALQEVLQQAATRPDVSIFTLDILGNAMLSGQGTKPDPQKAKAVYERILAAGTPDAEAIYGRYLLKSGGGVEPAIAHLQKAETAGSTLVTTTLADIAACRPDTGLDQPALLRKAASVGNPLALRKLARLAMDAGDKAQAATLFEQAAILGDRIAMVERAAAILGDGKDAGKSGAKAAANLIEAAGAPGDGMVAGRLALAQALRNGRLGEDAGRSADLLQSLSASLDPAADVELARLRLKSGNGSPIDGETRERLQRAANAGNTDAMVMLAHLPATDEAAAAEAAEWLVRAAERGNAEALSALPTDPAVLNRVTTGLKTVLLCDIDTLAQKARLHRLLGDEKTAAAVLTTAEHVATARAPRQIFALAQAVLGLTPAAPDDAERAARLLLKSAEAGYGKATLALARLYDGGKLGNRHAEAIDWYRRAAMADEQTAVPELARLSNGGADAEALKALKSVAEAGNVTALRSLGMLLATQSGADRDEGIHLLEEAAARKDVAAMKILARFHASGIDGQVSAAKSTSWTRMAAEQGDPEAMFQYAIALDLGFGVESDPKSAKTWHQKALENGFVQ</sequence>
<dbReference type="PANTHER" id="PTHR11102:SF160">
    <property type="entry name" value="ERAD-ASSOCIATED E3 UBIQUITIN-PROTEIN LIGASE COMPONENT HRD3"/>
    <property type="match status" value="1"/>
</dbReference>
<feature type="chain" id="PRO_5047426909" description="Sel1 repeat family protein" evidence="1">
    <location>
        <begin position="30"/>
        <end position="925"/>
    </location>
</feature>
<evidence type="ECO:0000313" key="3">
    <source>
        <dbReference type="Proteomes" id="UP000247536"/>
    </source>
</evidence>
<reference evidence="2 3" key="1">
    <citation type="submission" date="2018-06" db="EMBL/GenBank/DDBJ databases">
        <title>Rhizobium wuzhouense sp. nov., isolated from roots of Oryza officinalis.</title>
        <authorList>
            <person name="Yuan T."/>
        </authorList>
    </citation>
    <scope>NUCLEOTIDE SEQUENCE [LARGE SCALE GENOMIC DNA]</scope>
    <source>
        <strain evidence="2 3">W44</strain>
    </source>
</reference>
<dbReference type="Gene3D" id="1.25.40.10">
    <property type="entry name" value="Tetratricopeptide repeat domain"/>
    <property type="match status" value="4"/>
</dbReference>
<comment type="caution">
    <text evidence="2">The sequence shown here is derived from an EMBL/GenBank/DDBJ whole genome shotgun (WGS) entry which is preliminary data.</text>
</comment>
<name>A0ABX5NRI6_9HYPH</name>
<evidence type="ECO:0000256" key="1">
    <source>
        <dbReference type="SAM" id="SignalP"/>
    </source>
</evidence>
<dbReference type="InterPro" id="IPR011990">
    <property type="entry name" value="TPR-like_helical_dom_sf"/>
</dbReference>
<dbReference type="Pfam" id="PF08238">
    <property type="entry name" value="Sel1"/>
    <property type="match status" value="10"/>
</dbReference>
<dbReference type="InterPro" id="IPR006597">
    <property type="entry name" value="Sel1-like"/>
</dbReference>
<evidence type="ECO:0008006" key="4">
    <source>
        <dbReference type="Google" id="ProtNLM"/>
    </source>
</evidence>
<dbReference type="InterPro" id="IPR050767">
    <property type="entry name" value="Sel1_AlgK"/>
</dbReference>
<organism evidence="2 3">
    <name type="scientific">Rhizobium wuzhouense</name>
    <dbReference type="NCBI Taxonomy" id="1986026"/>
    <lineage>
        <taxon>Bacteria</taxon>
        <taxon>Pseudomonadati</taxon>
        <taxon>Pseudomonadota</taxon>
        <taxon>Alphaproteobacteria</taxon>
        <taxon>Hyphomicrobiales</taxon>
        <taxon>Rhizobiaceae</taxon>
        <taxon>Rhizobium/Agrobacterium group</taxon>
        <taxon>Rhizobium</taxon>
    </lineage>
</organism>
<accession>A0ABX5NRI6</accession>
<dbReference type="EMBL" id="QJRY01000003">
    <property type="protein sequence ID" value="PYB73933.1"/>
    <property type="molecule type" value="Genomic_DNA"/>
</dbReference>
<keyword evidence="1" id="KW-0732">Signal</keyword>
<keyword evidence="3" id="KW-1185">Reference proteome</keyword>
<proteinExistence type="predicted"/>
<protein>
    <recommendedName>
        <fullName evidence="4">Sel1 repeat family protein</fullName>
    </recommendedName>
</protein>
<evidence type="ECO:0000313" key="2">
    <source>
        <dbReference type="EMBL" id="PYB73933.1"/>
    </source>
</evidence>
<dbReference type="PANTHER" id="PTHR11102">
    <property type="entry name" value="SEL-1-LIKE PROTEIN"/>
    <property type="match status" value="1"/>
</dbReference>